<name>A0A5N7B1B7_9EURO</name>
<dbReference type="InterPro" id="IPR007219">
    <property type="entry name" value="XnlR_reg_dom"/>
</dbReference>
<evidence type="ECO:0000313" key="8">
    <source>
        <dbReference type="EMBL" id="KAE8375793.1"/>
    </source>
</evidence>
<keyword evidence="1" id="KW-0862">Zinc</keyword>
<dbReference type="EMBL" id="ML736253">
    <property type="protein sequence ID" value="KAE8375793.1"/>
    <property type="molecule type" value="Genomic_DNA"/>
</dbReference>
<keyword evidence="9" id="KW-1185">Reference proteome</keyword>
<evidence type="ECO:0000256" key="3">
    <source>
        <dbReference type="ARBA" id="ARBA00023125"/>
    </source>
</evidence>
<keyword evidence="4" id="KW-0804">Transcription</keyword>
<dbReference type="OrthoDB" id="10031947at2759"/>
<feature type="region of interest" description="Disordered" evidence="6">
    <location>
        <begin position="570"/>
        <end position="606"/>
    </location>
</feature>
<keyword evidence="3" id="KW-0238">DNA-binding</keyword>
<protein>
    <recommendedName>
        <fullName evidence="7">Xylanolytic transcriptional activator regulatory domain-containing protein</fullName>
    </recommendedName>
</protein>
<evidence type="ECO:0000256" key="4">
    <source>
        <dbReference type="ARBA" id="ARBA00023163"/>
    </source>
</evidence>
<sequence length="649" mass="71993">MELTWLADIPQSRRRTRAVRACAHCQRRKKRCRHLGTCNTKPQDQHQPTCLTEQNNPDVTKHLSTNSSTTGVRTNPRDFCPISPHFLRTERFVGDLNPEAVIRERLDAPCDNQLRDRIGLWINSPATCSNAEGRETVANADTAAPGSLSEHLKSQSVAKLLHQRYAIALKTCERLPRSTRDHLIPIYFSRVNHILPLIDKDLFLLAYSGEVTSAFLERAICLVAAKDRTAYPWLRLTTSGPVMTPRHFCSEVYSGLVVALNEELEPDRVTRIRTLALMSLHCEGYEGAEAASMHLCQAIHQAQTIGLHLERPGRISGDSLTGLFWCLWTLDKMHACIGGRPVLFADRDIGIEKPGLKPSHSRTAFDAWFAISDLLADVISFYRPTSDHTVGWEAEFPTFEEIMGDDVREDLDFATLGLLELFYHAVAILSCRYKLTGRPDGSKPSYIRQGLSAIRIHSIIATECSHDLPPLPIVPYALTLAMGVSYQQFRSSKLITHFDRAKASLEACCMLLETLGISWCSAEAMARLGRKALHQIDGLNIGTLKPSQAPRQSPASGSTLINTANAQSAASAVPPPSYQSDAHRLSEVSTTKQVSSTRGSLDSPESHMQVYDTDGFADIDVLFGDFLDLSLPTNFWDPVFLPGQQHTGT</sequence>
<feature type="region of interest" description="Disordered" evidence="6">
    <location>
        <begin position="43"/>
        <end position="75"/>
    </location>
</feature>
<dbReference type="GO" id="GO:0006351">
    <property type="term" value="P:DNA-templated transcription"/>
    <property type="evidence" value="ECO:0007669"/>
    <property type="project" value="InterPro"/>
</dbReference>
<dbReference type="GO" id="GO:0008270">
    <property type="term" value="F:zinc ion binding"/>
    <property type="evidence" value="ECO:0007669"/>
    <property type="project" value="InterPro"/>
</dbReference>
<dbReference type="CDD" id="cd12148">
    <property type="entry name" value="fungal_TF_MHR"/>
    <property type="match status" value="1"/>
</dbReference>
<dbReference type="AlphaFoldDB" id="A0A5N7B1B7"/>
<dbReference type="Pfam" id="PF04082">
    <property type="entry name" value="Fungal_trans"/>
    <property type="match status" value="1"/>
</dbReference>
<feature type="compositionally biased region" description="Polar residues" evidence="6">
    <location>
        <begin position="43"/>
        <end position="73"/>
    </location>
</feature>
<feature type="compositionally biased region" description="Polar residues" evidence="6">
    <location>
        <begin position="587"/>
        <end position="600"/>
    </location>
</feature>
<dbReference type="GO" id="GO:0003677">
    <property type="term" value="F:DNA binding"/>
    <property type="evidence" value="ECO:0007669"/>
    <property type="project" value="UniProtKB-KW"/>
</dbReference>
<dbReference type="Proteomes" id="UP000326198">
    <property type="component" value="Unassembled WGS sequence"/>
</dbReference>
<feature type="domain" description="Xylanolytic transcriptional activator regulatory" evidence="7">
    <location>
        <begin position="291"/>
        <end position="360"/>
    </location>
</feature>
<dbReference type="PANTHER" id="PTHR47171:SF6">
    <property type="entry name" value="SPECIFIC TRANSCRIPTION FACTOR, PUTATIVE (AFU_ORTHOLOGUE AFUA_2G06130)-RELATED"/>
    <property type="match status" value="1"/>
</dbReference>
<dbReference type="SMART" id="SM00906">
    <property type="entry name" value="Fungal_trans"/>
    <property type="match status" value="1"/>
</dbReference>
<organism evidence="8 9">
    <name type="scientific">Aspergillus bertholletiae</name>
    <dbReference type="NCBI Taxonomy" id="1226010"/>
    <lineage>
        <taxon>Eukaryota</taxon>
        <taxon>Fungi</taxon>
        <taxon>Dikarya</taxon>
        <taxon>Ascomycota</taxon>
        <taxon>Pezizomycotina</taxon>
        <taxon>Eurotiomycetes</taxon>
        <taxon>Eurotiomycetidae</taxon>
        <taxon>Eurotiales</taxon>
        <taxon>Aspergillaceae</taxon>
        <taxon>Aspergillus</taxon>
        <taxon>Aspergillus subgen. Circumdati</taxon>
    </lineage>
</organism>
<reference evidence="8 9" key="1">
    <citation type="submission" date="2019-04" db="EMBL/GenBank/DDBJ databases">
        <title>Friends and foes A comparative genomics studyof 23 Aspergillus species from section Flavi.</title>
        <authorList>
            <consortium name="DOE Joint Genome Institute"/>
            <person name="Kjaerbolling I."/>
            <person name="Vesth T."/>
            <person name="Frisvad J.C."/>
            <person name="Nybo J.L."/>
            <person name="Theobald S."/>
            <person name="Kildgaard S."/>
            <person name="Isbrandt T."/>
            <person name="Kuo A."/>
            <person name="Sato A."/>
            <person name="Lyhne E.K."/>
            <person name="Kogle M.E."/>
            <person name="Wiebenga A."/>
            <person name="Kun R.S."/>
            <person name="Lubbers R.J."/>
            <person name="Makela M.R."/>
            <person name="Barry K."/>
            <person name="Chovatia M."/>
            <person name="Clum A."/>
            <person name="Daum C."/>
            <person name="Haridas S."/>
            <person name="He G."/>
            <person name="LaButti K."/>
            <person name="Lipzen A."/>
            <person name="Mondo S."/>
            <person name="Riley R."/>
            <person name="Salamov A."/>
            <person name="Simmons B.A."/>
            <person name="Magnuson J.K."/>
            <person name="Henrissat B."/>
            <person name="Mortensen U.H."/>
            <person name="Larsen T.O."/>
            <person name="Devries R.P."/>
            <person name="Grigoriev I.V."/>
            <person name="Machida M."/>
            <person name="Baker S.E."/>
            <person name="Andersen M.R."/>
        </authorList>
    </citation>
    <scope>NUCLEOTIDE SEQUENCE [LARGE SCALE GENOMIC DNA]</scope>
    <source>
        <strain evidence="8 9">IBT 29228</strain>
    </source>
</reference>
<evidence type="ECO:0000256" key="5">
    <source>
        <dbReference type="ARBA" id="ARBA00023242"/>
    </source>
</evidence>
<evidence type="ECO:0000256" key="6">
    <source>
        <dbReference type="SAM" id="MobiDB-lite"/>
    </source>
</evidence>
<dbReference type="InterPro" id="IPR052073">
    <property type="entry name" value="Amide_Lactam_Regulators"/>
</dbReference>
<keyword evidence="2" id="KW-0805">Transcription regulation</keyword>
<evidence type="ECO:0000256" key="2">
    <source>
        <dbReference type="ARBA" id="ARBA00023015"/>
    </source>
</evidence>
<evidence type="ECO:0000313" key="9">
    <source>
        <dbReference type="Proteomes" id="UP000326198"/>
    </source>
</evidence>
<keyword evidence="5" id="KW-0539">Nucleus</keyword>
<proteinExistence type="predicted"/>
<evidence type="ECO:0000259" key="7">
    <source>
        <dbReference type="SMART" id="SM00906"/>
    </source>
</evidence>
<evidence type="ECO:0000256" key="1">
    <source>
        <dbReference type="ARBA" id="ARBA00022833"/>
    </source>
</evidence>
<dbReference type="PANTHER" id="PTHR47171">
    <property type="entry name" value="FARA-RELATED"/>
    <property type="match status" value="1"/>
</dbReference>
<gene>
    <name evidence="8" type="ORF">BDV26DRAFT_7337</name>
</gene>
<accession>A0A5N7B1B7</accession>